<accession>A0A1H2QXS5</accession>
<organism evidence="2 3">
    <name type="scientific">Tepidimicrobium xylanilyticum</name>
    <dbReference type="NCBI Taxonomy" id="1123352"/>
    <lineage>
        <taxon>Bacteria</taxon>
        <taxon>Bacillati</taxon>
        <taxon>Bacillota</taxon>
        <taxon>Tissierellia</taxon>
        <taxon>Tissierellales</taxon>
        <taxon>Tepidimicrobiaceae</taxon>
        <taxon>Tepidimicrobium</taxon>
    </lineage>
</organism>
<name>A0A1H2QXS5_9FIRM</name>
<dbReference type="OrthoDB" id="9796740at2"/>
<dbReference type="AlphaFoldDB" id="A0A1H2QXS5"/>
<keyword evidence="3" id="KW-1185">Reference proteome</keyword>
<evidence type="ECO:0000313" key="3">
    <source>
        <dbReference type="Proteomes" id="UP000198828"/>
    </source>
</evidence>
<evidence type="ECO:0000259" key="1">
    <source>
        <dbReference type="Pfam" id="PF10135"/>
    </source>
</evidence>
<proteinExistence type="predicted"/>
<feature type="domain" description="Flagellar protein FlgJ N-terminal" evidence="1">
    <location>
        <begin position="47"/>
        <end position="95"/>
    </location>
</feature>
<reference evidence="2 3" key="1">
    <citation type="submission" date="2016-10" db="EMBL/GenBank/DDBJ databases">
        <authorList>
            <person name="de Groot N.N."/>
        </authorList>
    </citation>
    <scope>NUCLEOTIDE SEQUENCE [LARGE SCALE GENOMIC DNA]</scope>
    <source>
        <strain evidence="2 3">DSM 23310</strain>
    </source>
</reference>
<dbReference type="Proteomes" id="UP000198828">
    <property type="component" value="Unassembled WGS sequence"/>
</dbReference>
<evidence type="ECO:0000313" key="2">
    <source>
        <dbReference type="EMBL" id="SDW11680.1"/>
    </source>
</evidence>
<dbReference type="EMBL" id="FNNG01000001">
    <property type="protein sequence ID" value="SDW11680.1"/>
    <property type="molecule type" value="Genomic_DNA"/>
</dbReference>
<gene>
    <name evidence="2" type="ORF">SAMN05660923_00242</name>
</gene>
<dbReference type="Pfam" id="PF10135">
    <property type="entry name" value="Rod-binding"/>
    <property type="match status" value="1"/>
</dbReference>
<dbReference type="RefSeq" id="WP_093750025.1">
    <property type="nucleotide sequence ID" value="NZ_BSYN01000001.1"/>
</dbReference>
<protein>
    <submittedName>
        <fullName evidence="2">Rod binding protein</fullName>
    </submittedName>
</protein>
<sequence length="103" mass="12029">MEINVDLYSDPTILQKRMESLNGNKEDEALKEVCKEFESIFLAMMFKEMKKTVPENGLIEKSTAQKIFEEMYIDELSKEISKENGVGIAEMLYQQFKNGYVTW</sequence>
<dbReference type="InterPro" id="IPR019301">
    <property type="entry name" value="Flagellar_prot_FlgJ_N"/>
</dbReference>